<dbReference type="GO" id="GO:0020037">
    <property type="term" value="F:heme binding"/>
    <property type="evidence" value="ECO:0007669"/>
    <property type="project" value="InterPro"/>
</dbReference>
<dbReference type="InterPro" id="IPR001128">
    <property type="entry name" value="Cyt_P450"/>
</dbReference>
<protein>
    <submittedName>
        <fullName evidence="3">Uncharacterized protein</fullName>
    </submittedName>
</protein>
<name>A0A1B9NIW3_9MICO</name>
<dbReference type="STRING" id="904291.A7J15_11225"/>
<comment type="caution">
    <text evidence="3">The sequence shown here is derived from an EMBL/GenBank/DDBJ whole genome shotgun (WGS) entry which is preliminary data.</text>
</comment>
<dbReference type="AlphaFoldDB" id="A0A1B9NIW3"/>
<dbReference type="SUPFAM" id="SSF48264">
    <property type="entry name" value="Cytochrome P450"/>
    <property type="match status" value="1"/>
</dbReference>
<gene>
    <name evidence="3" type="ORF">A7J15_11225</name>
</gene>
<dbReference type="InterPro" id="IPR002401">
    <property type="entry name" value="Cyt_P450_E_grp-I"/>
</dbReference>
<dbReference type="EMBL" id="LXMD01000001">
    <property type="protein sequence ID" value="OCG76548.1"/>
    <property type="molecule type" value="Genomic_DNA"/>
</dbReference>
<dbReference type="PANTHER" id="PTHR46696">
    <property type="entry name" value="P450, PUTATIVE (EUROFUNG)-RELATED"/>
    <property type="match status" value="1"/>
</dbReference>
<comment type="cofactor">
    <cofactor evidence="2">
        <name>heme</name>
        <dbReference type="ChEBI" id="CHEBI:30413"/>
    </cofactor>
</comment>
<dbReference type="PANTHER" id="PTHR46696:SF1">
    <property type="entry name" value="CYTOCHROME P450 YJIB-RELATED"/>
    <property type="match status" value="1"/>
</dbReference>
<dbReference type="Pfam" id="PF00067">
    <property type="entry name" value="p450"/>
    <property type="match status" value="1"/>
</dbReference>
<reference evidence="3 4" key="1">
    <citation type="submission" date="2016-05" db="EMBL/GenBank/DDBJ databases">
        <authorList>
            <person name="Lavstsen T."/>
            <person name="Jespersen J.S."/>
        </authorList>
    </citation>
    <scope>NUCLEOTIDE SEQUENCE [LARGE SCALE GENOMIC DNA]</scope>
    <source>
        <strain evidence="3 4">YLB-01</strain>
    </source>
</reference>
<dbReference type="OrthoDB" id="9764248at2"/>
<dbReference type="CDD" id="cd11067">
    <property type="entry name" value="CYP152"/>
    <property type="match status" value="1"/>
</dbReference>
<keyword evidence="2" id="KW-0408">Iron</keyword>
<accession>A0A1B9NIW3</accession>
<dbReference type="GO" id="GO:0004497">
    <property type="term" value="F:monooxygenase activity"/>
    <property type="evidence" value="ECO:0007669"/>
    <property type="project" value="InterPro"/>
</dbReference>
<evidence type="ECO:0000313" key="3">
    <source>
        <dbReference type="EMBL" id="OCG76548.1"/>
    </source>
</evidence>
<dbReference type="InterPro" id="IPR036396">
    <property type="entry name" value="Cyt_P450_sf"/>
</dbReference>
<evidence type="ECO:0000256" key="1">
    <source>
        <dbReference type="ARBA" id="ARBA00010617"/>
    </source>
</evidence>
<feature type="binding site" description="axial binding residue" evidence="2">
    <location>
        <position position="362"/>
    </location>
    <ligand>
        <name>heme</name>
        <dbReference type="ChEBI" id="CHEBI:30413"/>
    </ligand>
    <ligandPart>
        <name>Fe</name>
        <dbReference type="ChEBI" id="CHEBI:18248"/>
    </ligandPart>
</feature>
<proteinExistence type="inferred from homology"/>
<dbReference type="GO" id="GO:0016705">
    <property type="term" value="F:oxidoreductase activity, acting on paired donors, with incorporation or reduction of molecular oxygen"/>
    <property type="evidence" value="ECO:0007669"/>
    <property type="project" value="InterPro"/>
</dbReference>
<keyword evidence="2" id="KW-0479">Metal-binding</keyword>
<evidence type="ECO:0000313" key="4">
    <source>
        <dbReference type="Proteomes" id="UP000093355"/>
    </source>
</evidence>
<dbReference type="RefSeq" id="WP_067028001.1">
    <property type="nucleotide sequence ID" value="NZ_CP038256.1"/>
</dbReference>
<organism evidence="3 4">
    <name type="scientific">Microbacterium sediminis</name>
    <dbReference type="NCBI Taxonomy" id="904291"/>
    <lineage>
        <taxon>Bacteria</taxon>
        <taxon>Bacillati</taxon>
        <taxon>Actinomycetota</taxon>
        <taxon>Actinomycetes</taxon>
        <taxon>Micrococcales</taxon>
        <taxon>Microbacteriaceae</taxon>
        <taxon>Microbacterium</taxon>
    </lineage>
</organism>
<dbReference type="GO" id="GO:0005506">
    <property type="term" value="F:iron ion binding"/>
    <property type="evidence" value="ECO:0007669"/>
    <property type="project" value="InterPro"/>
</dbReference>
<dbReference type="PRINTS" id="PR00463">
    <property type="entry name" value="EP450I"/>
</dbReference>
<keyword evidence="2" id="KW-0349">Heme</keyword>
<sequence length="415" mass="46032">MTAAAIPRLRGDSTIGFLADGYAFGARRFERLGSDAFRARLGGMPATLVRGVDGARFFAEGERFTRVGALPPSVLHSLQDVGSVQQLSGAAHHARKGLFLDVLDEPGRARLVEALREDWGAALPTWQASDTVQLHRAVAGVLTRAVCRWADLPLNQRTARARTIEFLAMLDGAGGFGPRNWWGRWRRRRTERWARGLIRDGRRRGAHGVVARLLDHRDADGSGLSDEVAAIELINLLRPTVAAGRFVVFAALALHRHPEWAERFRAGEERHLRGFVQEVRRTAPFFPLVAGRAVRELEWRGERFAPGEMVALDIFATHRDPAVWSDPLAFRPERHEAGGPAARGADALIAQGAGDYATGHRCPGEPLTIELLEETVRLLTRRMTYDVPPQDLGVDLRRFPTLPRSGFVMSRVRIT</sequence>
<dbReference type="Gene3D" id="1.10.630.10">
    <property type="entry name" value="Cytochrome P450"/>
    <property type="match status" value="1"/>
</dbReference>
<comment type="similarity">
    <text evidence="1">Belongs to the cytochrome P450 family.</text>
</comment>
<dbReference type="Proteomes" id="UP000093355">
    <property type="component" value="Unassembled WGS sequence"/>
</dbReference>
<evidence type="ECO:0000256" key="2">
    <source>
        <dbReference type="PIRSR" id="PIRSR602401-1"/>
    </source>
</evidence>
<keyword evidence="4" id="KW-1185">Reference proteome</keyword>